<dbReference type="Proteomes" id="UP001279410">
    <property type="component" value="Unassembled WGS sequence"/>
</dbReference>
<proteinExistence type="predicted"/>
<gene>
    <name evidence="1" type="ORF">AKAME5_000822000</name>
</gene>
<dbReference type="AlphaFoldDB" id="A0AAD3MLB0"/>
<organism evidence="1 2">
    <name type="scientific">Lates japonicus</name>
    <name type="common">Japanese lates</name>
    <dbReference type="NCBI Taxonomy" id="270547"/>
    <lineage>
        <taxon>Eukaryota</taxon>
        <taxon>Metazoa</taxon>
        <taxon>Chordata</taxon>
        <taxon>Craniata</taxon>
        <taxon>Vertebrata</taxon>
        <taxon>Euteleostomi</taxon>
        <taxon>Actinopterygii</taxon>
        <taxon>Neopterygii</taxon>
        <taxon>Teleostei</taxon>
        <taxon>Neoteleostei</taxon>
        <taxon>Acanthomorphata</taxon>
        <taxon>Carangaria</taxon>
        <taxon>Carangaria incertae sedis</taxon>
        <taxon>Centropomidae</taxon>
        <taxon>Lates</taxon>
    </lineage>
</organism>
<protein>
    <submittedName>
        <fullName evidence="1">Metallophosphoesterase MPPED2-like protein</fullName>
    </submittedName>
</protein>
<evidence type="ECO:0000313" key="2">
    <source>
        <dbReference type="Proteomes" id="UP001279410"/>
    </source>
</evidence>
<comment type="caution">
    <text evidence="1">The sequence shown here is derived from an EMBL/GenBank/DDBJ whole genome shotgun (WGS) entry which is preliminary data.</text>
</comment>
<name>A0AAD3MLB0_LATJO</name>
<accession>A0AAD3MLB0</accession>
<sequence length="111" mass="12362">MAHGKVTITVDEYSSNPTQAFTHYNINQSRFQPPHVHICEQGCQHSKRWCLESGKGDKFVEEQQSGFCSPENKEPVPFHVLLFLSGLLLLAGRSGGAFVTGEPLIKFPLHP</sequence>
<reference evidence="1" key="1">
    <citation type="submission" date="2022-08" db="EMBL/GenBank/DDBJ databases">
        <title>Genome sequencing of akame (Lates japonicus).</title>
        <authorList>
            <person name="Hashiguchi Y."/>
            <person name="Takahashi H."/>
        </authorList>
    </citation>
    <scope>NUCLEOTIDE SEQUENCE</scope>
    <source>
        <strain evidence="1">Kochi</strain>
    </source>
</reference>
<keyword evidence="2" id="KW-1185">Reference proteome</keyword>
<evidence type="ECO:0000313" key="1">
    <source>
        <dbReference type="EMBL" id="GLD55794.1"/>
    </source>
</evidence>
<dbReference type="EMBL" id="BRZM01000022">
    <property type="protein sequence ID" value="GLD55794.1"/>
    <property type="molecule type" value="Genomic_DNA"/>
</dbReference>